<keyword evidence="2" id="KW-0732">Signal</keyword>
<dbReference type="Proteomes" id="UP000316030">
    <property type="component" value="Unassembled WGS sequence"/>
</dbReference>
<feature type="domain" description="Extensin-like C-terminal" evidence="3">
    <location>
        <begin position="112"/>
        <end position="263"/>
    </location>
</feature>
<feature type="chain" id="PRO_5022057726" evidence="2">
    <location>
        <begin position="25"/>
        <end position="263"/>
    </location>
</feature>
<evidence type="ECO:0000313" key="4">
    <source>
        <dbReference type="EMBL" id="SMO87707.1"/>
    </source>
</evidence>
<evidence type="ECO:0000259" key="3">
    <source>
        <dbReference type="Pfam" id="PF06904"/>
    </source>
</evidence>
<dbReference type="AlphaFoldDB" id="A0A521EUW6"/>
<gene>
    <name evidence="4" type="ORF">SAMN06265173_12029</name>
</gene>
<feature type="signal peptide" evidence="2">
    <location>
        <begin position="1"/>
        <end position="24"/>
    </location>
</feature>
<protein>
    <submittedName>
        <fullName evidence="4">Uncharacterized conserved protein</fullName>
    </submittedName>
</protein>
<evidence type="ECO:0000313" key="5">
    <source>
        <dbReference type="Proteomes" id="UP000316030"/>
    </source>
</evidence>
<dbReference type="RefSeq" id="WP_142494081.1">
    <property type="nucleotide sequence ID" value="NZ_FXTO01000020.1"/>
</dbReference>
<proteinExistence type="predicted"/>
<dbReference type="OrthoDB" id="9809788at2"/>
<sequence>MKRGALILCAFWAVIDASAGFANAPGSSLRPVARGQVAPSVIRPVSPDTVGVRPEVPKTNTVIVRRSLRPQARADRVKPRATQSLANPKPGSVCGDPAIMGAVVGDVPGKIKGCGIARAVRVTSVSGVRLSRGALIDCPTAKALKTWVDRGMKPAIGRRGGGVQEMRLFASYSCRTRNSKKGARISEHGKGRAVDIGAFILKDGSEMTVLKDWDNGRKGRILKEMHETACGPFGTVLGPKSDRYHKDHFHFDTARYRNGTYCR</sequence>
<dbReference type="EMBL" id="FXTO01000020">
    <property type="protein sequence ID" value="SMO87707.1"/>
    <property type="molecule type" value="Genomic_DNA"/>
</dbReference>
<evidence type="ECO:0000256" key="2">
    <source>
        <dbReference type="SAM" id="SignalP"/>
    </source>
</evidence>
<name>A0A521EUW6_9RHOB</name>
<dbReference type="Pfam" id="PF06904">
    <property type="entry name" value="Extensin-like_C"/>
    <property type="match status" value="1"/>
</dbReference>
<evidence type="ECO:0000256" key="1">
    <source>
        <dbReference type="SAM" id="MobiDB-lite"/>
    </source>
</evidence>
<reference evidence="4 5" key="1">
    <citation type="submission" date="2017-05" db="EMBL/GenBank/DDBJ databases">
        <authorList>
            <person name="Varghese N."/>
            <person name="Submissions S."/>
        </authorList>
    </citation>
    <scope>NUCLEOTIDE SEQUENCE [LARGE SCALE GENOMIC DNA]</scope>
    <source>
        <strain evidence="4 5">DSM 29506</strain>
    </source>
</reference>
<accession>A0A521EUW6</accession>
<dbReference type="InterPro" id="IPR009683">
    <property type="entry name" value="Extensin-like_C"/>
</dbReference>
<keyword evidence="5" id="KW-1185">Reference proteome</keyword>
<feature type="region of interest" description="Disordered" evidence="1">
    <location>
        <begin position="69"/>
        <end position="89"/>
    </location>
</feature>
<organism evidence="4 5">
    <name type="scientific">Thalassovita litoralis</name>
    <dbReference type="NCBI Taxonomy" id="1010611"/>
    <lineage>
        <taxon>Bacteria</taxon>
        <taxon>Pseudomonadati</taxon>
        <taxon>Pseudomonadota</taxon>
        <taxon>Alphaproteobacteria</taxon>
        <taxon>Rhodobacterales</taxon>
        <taxon>Roseobacteraceae</taxon>
        <taxon>Thalassovita</taxon>
    </lineage>
</organism>